<protein>
    <submittedName>
        <fullName evidence="1">Uncharacterized protein</fullName>
    </submittedName>
</protein>
<accession>A0A392V152</accession>
<comment type="caution">
    <text evidence="1">The sequence shown here is derived from an EMBL/GenBank/DDBJ whole genome shotgun (WGS) entry which is preliminary data.</text>
</comment>
<sequence length="16" mass="1641">EYATARAASTADAIMV</sequence>
<keyword evidence="2" id="KW-1185">Reference proteome</keyword>
<evidence type="ECO:0000313" key="2">
    <source>
        <dbReference type="Proteomes" id="UP000265520"/>
    </source>
</evidence>
<dbReference type="AlphaFoldDB" id="A0A392V152"/>
<feature type="non-terminal residue" evidence="1">
    <location>
        <position position="1"/>
    </location>
</feature>
<name>A0A392V152_9FABA</name>
<proteinExistence type="predicted"/>
<organism evidence="1 2">
    <name type="scientific">Trifolium medium</name>
    <dbReference type="NCBI Taxonomy" id="97028"/>
    <lineage>
        <taxon>Eukaryota</taxon>
        <taxon>Viridiplantae</taxon>
        <taxon>Streptophyta</taxon>
        <taxon>Embryophyta</taxon>
        <taxon>Tracheophyta</taxon>
        <taxon>Spermatophyta</taxon>
        <taxon>Magnoliopsida</taxon>
        <taxon>eudicotyledons</taxon>
        <taxon>Gunneridae</taxon>
        <taxon>Pentapetalae</taxon>
        <taxon>rosids</taxon>
        <taxon>fabids</taxon>
        <taxon>Fabales</taxon>
        <taxon>Fabaceae</taxon>
        <taxon>Papilionoideae</taxon>
        <taxon>50 kb inversion clade</taxon>
        <taxon>NPAAA clade</taxon>
        <taxon>Hologalegina</taxon>
        <taxon>IRL clade</taxon>
        <taxon>Trifolieae</taxon>
        <taxon>Trifolium</taxon>
    </lineage>
</organism>
<reference evidence="1 2" key="1">
    <citation type="journal article" date="2018" name="Front. Plant Sci.">
        <title>Red Clover (Trifolium pratense) and Zigzag Clover (T. medium) - A Picture of Genomic Similarities and Differences.</title>
        <authorList>
            <person name="Dluhosova J."/>
            <person name="Istvanek J."/>
            <person name="Nedelnik J."/>
            <person name="Repkova J."/>
        </authorList>
    </citation>
    <scope>NUCLEOTIDE SEQUENCE [LARGE SCALE GENOMIC DNA]</scope>
    <source>
        <strain evidence="2">cv. 10/8</strain>
        <tissue evidence="1">Leaf</tissue>
    </source>
</reference>
<dbReference type="EMBL" id="LXQA011007175">
    <property type="protein sequence ID" value="MCI80949.1"/>
    <property type="molecule type" value="Genomic_DNA"/>
</dbReference>
<dbReference type="Proteomes" id="UP000265520">
    <property type="component" value="Unassembled WGS sequence"/>
</dbReference>
<evidence type="ECO:0000313" key="1">
    <source>
        <dbReference type="EMBL" id="MCI80949.1"/>
    </source>
</evidence>